<dbReference type="PROSITE" id="PS50164">
    <property type="entry name" value="GIY_YIG"/>
    <property type="match status" value="1"/>
</dbReference>
<comment type="similarity">
    <text evidence="1">Belongs to the UPF0213 family.</text>
</comment>
<dbReference type="InterPro" id="IPR050190">
    <property type="entry name" value="UPF0213_domain"/>
</dbReference>
<dbReference type="Pfam" id="PF01541">
    <property type="entry name" value="GIY-YIG"/>
    <property type="match status" value="1"/>
</dbReference>
<dbReference type="Proteomes" id="UP000392064">
    <property type="component" value="Chromosome"/>
</dbReference>
<evidence type="ECO:0000256" key="1">
    <source>
        <dbReference type="ARBA" id="ARBA00007435"/>
    </source>
</evidence>
<dbReference type="InterPro" id="IPR000305">
    <property type="entry name" value="GIY-YIG_endonuc"/>
</dbReference>
<dbReference type="PANTHER" id="PTHR34477:SF1">
    <property type="entry name" value="UPF0213 PROTEIN YHBQ"/>
    <property type="match status" value="1"/>
</dbReference>
<dbReference type="PANTHER" id="PTHR34477">
    <property type="entry name" value="UPF0213 PROTEIN YHBQ"/>
    <property type="match status" value="1"/>
</dbReference>
<dbReference type="AlphaFoldDB" id="A0A5Q2MJC0"/>
<organism evidence="3 4">
    <name type="scientific">Aeromicrobium yanjiei</name>
    <dbReference type="NCBI Taxonomy" id="2662028"/>
    <lineage>
        <taxon>Bacteria</taxon>
        <taxon>Bacillati</taxon>
        <taxon>Actinomycetota</taxon>
        <taxon>Actinomycetes</taxon>
        <taxon>Propionibacteriales</taxon>
        <taxon>Nocardioidaceae</taxon>
        <taxon>Aeromicrobium</taxon>
    </lineage>
</organism>
<dbReference type="InterPro" id="IPR035901">
    <property type="entry name" value="GIY-YIG_endonuc_sf"/>
</dbReference>
<evidence type="ECO:0000313" key="3">
    <source>
        <dbReference type="EMBL" id="QGG40040.1"/>
    </source>
</evidence>
<evidence type="ECO:0000259" key="2">
    <source>
        <dbReference type="PROSITE" id="PS50164"/>
    </source>
</evidence>
<accession>A0A5Q2MJC0</accession>
<proteinExistence type="inferred from homology"/>
<dbReference type="SUPFAM" id="SSF82771">
    <property type="entry name" value="GIY-YIG endonuclease"/>
    <property type="match status" value="1"/>
</dbReference>
<gene>
    <name evidence="3" type="ORF">GEV26_00840</name>
</gene>
<dbReference type="EMBL" id="CP045737">
    <property type="protein sequence ID" value="QGG40040.1"/>
    <property type="molecule type" value="Genomic_DNA"/>
</dbReference>
<keyword evidence="4" id="KW-1185">Reference proteome</keyword>
<dbReference type="CDD" id="cd10456">
    <property type="entry name" value="GIY-YIG_UPF0213"/>
    <property type="match status" value="1"/>
</dbReference>
<protein>
    <submittedName>
        <fullName evidence="3">GIY-YIG nuclease family protein</fullName>
    </submittedName>
</protein>
<name>A0A5Q2MJC0_9ACTN</name>
<sequence>MPYTYLLLCADKTYYTGSTYDLLTRLNQHRSGEGAEYTKRRLPVKLVYYEEHEQIAMAFWREKKIQGWTHGKKRMLVSDGPGVRVEDDSQLFGGSGG</sequence>
<evidence type="ECO:0000313" key="4">
    <source>
        <dbReference type="Proteomes" id="UP000392064"/>
    </source>
</evidence>
<dbReference type="KEGG" id="aef:GEV26_00840"/>
<dbReference type="Gene3D" id="3.40.1440.10">
    <property type="entry name" value="GIY-YIG endonuclease"/>
    <property type="match status" value="1"/>
</dbReference>
<feature type="domain" description="GIY-YIG" evidence="2">
    <location>
        <begin position="1"/>
        <end position="75"/>
    </location>
</feature>
<dbReference type="RefSeq" id="WP_153651313.1">
    <property type="nucleotide sequence ID" value="NZ_CP045737.1"/>
</dbReference>
<reference evidence="3 4" key="1">
    <citation type="submission" date="2019-11" db="EMBL/GenBank/DDBJ databases">
        <authorList>
            <person name="Li J."/>
        </authorList>
    </citation>
    <scope>NUCLEOTIDE SEQUENCE [LARGE SCALE GENOMIC DNA]</scope>
    <source>
        <strain evidence="3 4">MF47</strain>
    </source>
</reference>